<dbReference type="Gramene" id="TraesCS5D02G284900.1">
    <property type="protein sequence ID" value="TraesCS5D02G284900.1"/>
    <property type="gene ID" value="TraesCS5D02G284900"/>
</dbReference>
<keyword evidence="2" id="KW-0679">Respiratory chain</keyword>
<dbReference type="Gramene" id="TraesNOR5D03G03174760.1">
    <property type="protein sequence ID" value="TraesNOR5D03G03174760.1"/>
    <property type="gene ID" value="TraesNOR5D03G03174760"/>
</dbReference>
<dbReference type="Gramene" id="TraesLDM5D03G03150000.1">
    <property type="protein sequence ID" value="TraesLDM5D03G03150000.1"/>
    <property type="gene ID" value="TraesLDM5D03G03150000"/>
</dbReference>
<dbReference type="Gramene" id="TraesSTA5D03G03136210.1">
    <property type="protein sequence ID" value="TraesSTA5D03G03136210.1"/>
    <property type="gene ID" value="TraesSTA5D03G03136210"/>
</dbReference>
<comment type="similarity">
    <text evidence="1 2">Belongs to the complex I NDUFA12 subunit family.</text>
</comment>
<dbReference type="Gramene" id="TraesSYM5D03G03085340.1">
    <property type="protein sequence ID" value="TraesSYM5D03G03085340.1"/>
    <property type="gene ID" value="TraesSYM5D03G03085340"/>
</dbReference>
<dbReference type="Gramene" id="TraesARI5D03G03098950.2">
    <property type="protein sequence ID" value="TraesARI5D03G03098950.2"/>
    <property type="gene ID" value="TraesARI5D03G03098950"/>
</dbReference>
<evidence type="ECO:0000313" key="5">
    <source>
        <dbReference type="Proteomes" id="UP000019116"/>
    </source>
</evidence>
<dbReference type="PANTHER" id="PTHR12910:SF1">
    <property type="entry name" value="NADH DEHYDROGENASE [UBIQUINONE] 1 ALPHA SUBCOMPLEX SUBUNIT 12"/>
    <property type="match status" value="1"/>
</dbReference>
<dbReference type="GeneID" id="123122019"/>
<feature type="compositionally biased region" description="Basic and acidic residues" evidence="3">
    <location>
        <begin position="140"/>
        <end position="151"/>
    </location>
</feature>
<reference evidence="4" key="1">
    <citation type="submission" date="2018-08" db="EMBL/GenBank/DDBJ databases">
        <authorList>
            <person name="Rossello M."/>
        </authorList>
    </citation>
    <scope>NUCLEOTIDE SEQUENCE [LARGE SCALE GENOMIC DNA]</scope>
    <source>
        <strain evidence="4">cv. Chinese Spring</strain>
    </source>
</reference>
<feature type="compositionally biased region" description="Basic and acidic residues" evidence="3">
    <location>
        <begin position="101"/>
        <end position="113"/>
    </location>
</feature>
<dbReference type="Gramene" id="TraesROB_scaffold_107207_01G000100.1">
    <property type="protein sequence ID" value="TraesROB_scaffold_107207_01G000100.1"/>
    <property type="gene ID" value="TraesROB_scaffold_107207_01G000100"/>
</dbReference>
<keyword evidence="2" id="KW-0249">Electron transport</keyword>
<dbReference type="GO" id="GO:0045271">
    <property type="term" value="C:respiratory chain complex I"/>
    <property type="evidence" value="ECO:0000318"/>
    <property type="project" value="GO_Central"/>
</dbReference>
<keyword evidence="5" id="KW-1185">Reference proteome</keyword>
<dbReference type="EnsemblPlants" id="TraesCS5D02G284900.1">
    <property type="protein sequence ID" value="TraesCS5D02G284900.1"/>
    <property type="gene ID" value="TraesCS5D02G284900"/>
</dbReference>
<dbReference type="Gramene" id="TraesARI5D03G03098950.1">
    <property type="protein sequence ID" value="TraesARI5D03G03098950.1"/>
    <property type="gene ID" value="TraesARI5D03G03098950"/>
</dbReference>
<dbReference type="Gramene" id="TraesWEE_scaffold_104432_01G000100.1">
    <property type="protein sequence ID" value="TraesWEE_scaffold_104432_01G000100.1"/>
    <property type="gene ID" value="TraesWEE_scaffold_104432_01G000100"/>
</dbReference>
<evidence type="ECO:0000256" key="1">
    <source>
        <dbReference type="ARBA" id="ARBA00007355"/>
    </source>
</evidence>
<dbReference type="STRING" id="4565.A0A3B6MVD1"/>
<dbReference type="OrthoDB" id="274641at2759"/>
<dbReference type="InterPro" id="IPR007763">
    <property type="entry name" value="NDUFA12"/>
</dbReference>
<keyword evidence="2" id="KW-0813">Transport</keyword>
<comment type="subcellular location">
    <subcellularLocation>
        <location evidence="2">Mitochondrion inner membrane</location>
        <topology evidence="2">Peripheral membrane protein</topology>
        <orientation evidence="2">Matrix side</orientation>
    </subcellularLocation>
</comment>
<keyword evidence="2" id="KW-0472">Membrane</keyword>
<name>A0A3B6MVD1_WHEAT</name>
<dbReference type="Gramene" id="TraesCS5D03G0652100.1">
    <property type="protein sequence ID" value="TraesCS5D03G0652100.1.CDS"/>
    <property type="gene ID" value="TraesCS5D03G0652100"/>
</dbReference>
<evidence type="ECO:0000313" key="4">
    <source>
        <dbReference type="EnsemblPlants" id="TraesCS5D02G284900.1"/>
    </source>
</evidence>
<dbReference type="OMA" id="YFSRTEQ"/>
<gene>
    <name evidence="4" type="primary">LOC123122019</name>
</gene>
<dbReference type="Gramene" id="TraesCAD_scaffold_107231_01G000200.1">
    <property type="protein sequence ID" value="TraesCAD_scaffold_107231_01G000200.1"/>
    <property type="gene ID" value="TraesCAD_scaffold_107231_01G000200"/>
</dbReference>
<comment type="function">
    <text evidence="2">Accessory subunit of the mitochondrial membrane respiratory chain NADH dehydrogenase (Complex I), that is believed not to be involved in catalysis. Complex I functions in the transfer of electrons from NADH to the respiratory chain. The immediate electron acceptor for the enzyme is believed to be ubiquinone.</text>
</comment>
<accession>A0A3B6MVD1</accession>
<dbReference type="Gramene" id="TraesJAG5D03G03142680.2">
    <property type="protein sequence ID" value="TraesJAG5D03G03142680.2"/>
    <property type="gene ID" value="TraesJAG5D03G03142680"/>
</dbReference>
<dbReference type="GO" id="GO:0005743">
    <property type="term" value="C:mitochondrial inner membrane"/>
    <property type="evidence" value="ECO:0007669"/>
    <property type="project" value="UniProtKB-SubCell"/>
</dbReference>
<evidence type="ECO:0000256" key="2">
    <source>
        <dbReference type="RuleBase" id="RU363103"/>
    </source>
</evidence>
<evidence type="ECO:0000256" key="3">
    <source>
        <dbReference type="SAM" id="MobiDB-lite"/>
    </source>
</evidence>
<dbReference type="Gramene" id="TraesNOR5D03G03174760.2">
    <property type="protein sequence ID" value="TraesNOR5D03G03174760.2"/>
    <property type="gene ID" value="TraesNOR5D03G03174760"/>
</dbReference>
<dbReference type="Pfam" id="PF05071">
    <property type="entry name" value="NDUFA12"/>
    <property type="match status" value="1"/>
</dbReference>
<dbReference type="RefSeq" id="XP_044398076.1">
    <property type="nucleotide sequence ID" value="XM_044542141.1"/>
</dbReference>
<feature type="compositionally biased region" description="Polar residues" evidence="3">
    <location>
        <begin position="123"/>
        <end position="138"/>
    </location>
</feature>
<dbReference type="Gramene" id="TraesLAC5D03G03101060.1">
    <property type="protein sequence ID" value="TraesLAC5D03G03101060.1"/>
    <property type="gene ID" value="TraesLAC5D03G03101060"/>
</dbReference>
<dbReference type="Gramene" id="TraesRN5D0100681600.1">
    <property type="protein sequence ID" value="TraesRN5D0100681600.1"/>
    <property type="gene ID" value="TraesRN5D0100681600"/>
</dbReference>
<dbReference type="Gramene" id="TraesMAC5D03G03144370.1">
    <property type="protein sequence ID" value="TraesMAC5D03G03144370.1"/>
    <property type="gene ID" value="TraesMAC5D03G03144370"/>
</dbReference>
<dbReference type="Gramene" id="TraesMAC5D03G03144370.2">
    <property type="protein sequence ID" value="TraesMAC5D03G03144370.2"/>
    <property type="gene ID" value="TraesMAC5D03G03144370"/>
</dbReference>
<organism evidence="4">
    <name type="scientific">Triticum aestivum</name>
    <name type="common">Wheat</name>
    <dbReference type="NCBI Taxonomy" id="4565"/>
    <lineage>
        <taxon>Eukaryota</taxon>
        <taxon>Viridiplantae</taxon>
        <taxon>Streptophyta</taxon>
        <taxon>Embryophyta</taxon>
        <taxon>Tracheophyta</taxon>
        <taxon>Spermatophyta</taxon>
        <taxon>Magnoliopsida</taxon>
        <taxon>Liliopsida</taxon>
        <taxon>Poales</taxon>
        <taxon>Poaceae</taxon>
        <taxon>BOP clade</taxon>
        <taxon>Pooideae</taxon>
        <taxon>Triticodae</taxon>
        <taxon>Triticeae</taxon>
        <taxon>Triticinae</taxon>
        <taxon>Triticum</taxon>
    </lineage>
</organism>
<dbReference type="PANTHER" id="PTHR12910">
    <property type="entry name" value="NADH-UBIQUINONE OXIDOREDUCTASE SUBUNIT B17.2"/>
    <property type="match status" value="1"/>
</dbReference>
<protein>
    <recommendedName>
        <fullName evidence="2">NADH dehydrogenase [ubiquinone] 1 alpha subcomplex subunit 12</fullName>
    </recommendedName>
</protein>
<dbReference type="Gramene" id="TraesLDM5D03G03150000.2">
    <property type="protein sequence ID" value="TraesLDM5D03G03150000.2"/>
    <property type="gene ID" value="TraesLDM5D03G03150000"/>
</dbReference>
<dbReference type="RefSeq" id="XP_044398077.1">
    <property type="nucleotide sequence ID" value="XM_044542142.1"/>
</dbReference>
<keyword evidence="2" id="KW-0999">Mitochondrion inner membrane</keyword>
<reference evidence="4" key="2">
    <citation type="submission" date="2018-10" db="UniProtKB">
        <authorList>
            <consortium name="EnsemblPlants"/>
        </authorList>
    </citation>
    <scope>IDENTIFICATION</scope>
</reference>
<feature type="region of interest" description="Disordered" evidence="3">
    <location>
        <begin position="101"/>
        <end position="188"/>
    </location>
</feature>
<sequence>MAGRGGAGAMSKRLMERMLGMFRSRTQVGVDRAGNHYFSRVEEVDGAMKEKRWIEFKGDRDPTTVPVEWICWLNGQRKKAPTPEELAELEARRERVKQNVELLKKKEEEERRAGVRPVKTIGKTDTPNLRSFTQQFPGTSEDKKKGLEKVSKPSGATDAEDATTDNDRSSEPTGTGASFKPGTWLPPS</sequence>
<dbReference type="Proteomes" id="UP000019116">
    <property type="component" value="Chromosome 5D"/>
</dbReference>
<dbReference type="Gramene" id="TraesJAG5D03G03142680.1">
    <property type="protein sequence ID" value="TraesJAG5D03G03142680.1"/>
    <property type="gene ID" value="TraesJAG5D03G03142680"/>
</dbReference>
<dbReference type="PaxDb" id="4565-Traes_5DL_AFDB303C7.1"/>
<dbReference type="Gramene" id="TraesJUL5D03G03170390.2">
    <property type="protein sequence ID" value="TraesJUL5D03G03170390.2"/>
    <property type="gene ID" value="TraesJUL5D03G03170390"/>
</dbReference>
<keyword evidence="2" id="KW-0496">Mitochondrion</keyword>
<dbReference type="Gramene" id="TraesPARA_EIv1.0_1829950.6">
    <property type="protein sequence ID" value="TraesPARA_EIv1.0_1829950.6.CDS"/>
    <property type="gene ID" value="TraesPARA_EIv1.0_1829950"/>
</dbReference>
<dbReference type="Gramene" id="TraesCLE_scaffold_143290_01G000100.1">
    <property type="protein sequence ID" value="TraesCLE_scaffold_143290_01G000100.1"/>
    <property type="gene ID" value="TraesCLE_scaffold_143290_01G000100"/>
</dbReference>
<proteinExistence type="inferred from homology"/>
<dbReference type="Gramene" id="TraesPARA_EIv1.0_1829950.5">
    <property type="protein sequence ID" value="TraesPARA_EIv1.0_1829950.5.CDS"/>
    <property type="gene ID" value="TraesPARA_EIv1.0_1829950"/>
</dbReference>
<dbReference type="AlphaFoldDB" id="A0A3B6MVD1"/>